<dbReference type="EMBL" id="KV784405">
    <property type="protein sequence ID" value="OEU06665.1"/>
    <property type="molecule type" value="Genomic_DNA"/>
</dbReference>
<evidence type="ECO:0000313" key="3">
    <source>
        <dbReference type="Proteomes" id="UP000095751"/>
    </source>
</evidence>
<proteinExistence type="predicted"/>
<dbReference type="Proteomes" id="UP000095751">
    <property type="component" value="Unassembled WGS sequence"/>
</dbReference>
<organism evidence="2 3">
    <name type="scientific">Fragilariopsis cylindrus CCMP1102</name>
    <dbReference type="NCBI Taxonomy" id="635003"/>
    <lineage>
        <taxon>Eukaryota</taxon>
        <taxon>Sar</taxon>
        <taxon>Stramenopiles</taxon>
        <taxon>Ochrophyta</taxon>
        <taxon>Bacillariophyta</taxon>
        <taxon>Bacillariophyceae</taxon>
        <taxon>Bacillariophycidae</taxon>
        <taxon>Bacillariales</taxon>
        <taxon>Bacillariaceae</taxon>
        <taxon>Fragilariopsis</taxon>
    </lineage>
</organism>
<dbReference type="InParanoid" id="A0A1E7ELC0"/>
<dbReference type="KEGG" id="fcy:FRACYDRAFT_272700"/>
<accession>A0A1E7ELC0</accession>
<protein>
    <submittedName>
        <fullName evidence="2">Uncharacterized protein</fullName>
    </submittedName>
</protein>
<dbReference type="AlphaFoldDB" id="A0A1E7ELC0"/>
<feature type="region of interest" description="Disordered" evidence="1">
    <location>
        <begin position="1"/>
        <end position="36"/>
    </location>
</feature>
<gene>
    <name evidence="2" type="ORF">FRACYDRAFT_272700</name>
</gene>
<evidence type="ECO:0000313" key="2">
    <source>
        <dbReference type="EMBL" id="OEU06665.1"/>
    </source>
</evidence>
<feature type="compositionally biased region" description="Basic residues" evidence="1">
    <location>
        <begin position="1"/>
        <end position="18"/>
    </location>
</feature>
<evidence type="ECO:0000256" key="1">
    <source>
        <dbReference type="SAM" id="MobiDB-lite"/>
    </source>
</evidence>
<keyword evidence="3" id="KW-1185">Reference proteome</keyword>
<sequence length="149" mass="16394">MNHHQHHPQQPHHPHYPHHYPQMVNPSYEGAGGGTSTMATVTRDTTTTNTNLLEAAAVMGSIGNMINAPVSHHYIPGVSSHTAPNDTNNTATISHTTNGRIRYRNDNNEDVVLDLEAHPRHRSSSYQQRGGVGGSNGGNNEQSFKRYRL</sequence>
<name>A0A1E7ELC0_9STRA</name>
<reference evidence="2 3" key="1">
    <citation type="submission" date="2016-09" db="EMBL/GenBank/DDBJ databases">
        <title>Extensive genetic diversity and differential bi-allelic expression allows diatom success in the polar Southern Ocean.</title>
        <authorList>
            <consortium name="DOE Joint Genome Institute"/>
            <person name="Mock T."/>
            <person name="Otillar R.P."/>
            <person name="Strauss J."/>
            <person name="Dupont C."/>
            <person name="Frickenhaus S."/>
            <person name="Maumus F."/>
            <person name="Mcmullan M."/>
            <person name="Sanges R."/>
            <person name="Schmutz J."/>
            <person name="Toseland A."/>
            <person name="Valas R."/>
            <person name="Veluchamy A."/>
            <person name="Ward B.J."/>
            <person name="Allen A."/>
            <person name="Barry K."/>
            <person name="Falciatore A."/>
            <person name="Ferrante M."/>
            <person name="Fortunato A.E."/>
            <person name="Gloeckner G."/>
            <person name="Gruber A."/>
            <person name="Hipkin R."/>
            <person name="Janech M."/>
            <person name="Kroth P."/>
            <person name="Leese F."/>
            <person name="Lindquist E."/>
            <person name="Lyon B.R."/>
            <person name="Martin J."/>
            <person name="Mayer C."/>
            <person name="Parker M."/>
            <person name="Quesneville H."/>
            <person name="Raymond J."/>
            <person name="Uhlig C."/>
            <person name="Valentin K.U."/>
            <person name="Worden A.Z."/>
            <person name="Armbrust E.V."/>
            <person name="Bowler C."/>
            <person name="Green B."/>
            <person name="Moulton V."/>
            <person name="Van Oosterhout C."/>
            <person name="Grigoriev I."/>
        </authorList>
    </citation>
    <scope>NUCLEOTIDE SEQUENCE [LARGE SCALE GENOMIC DNA]</scope>
    <source>
        <strain evidence="2 3">CCMP1102</strain>
    </source>
</reference>
<feature type="region of interest" description="Disordered" evidence="1">
    <location>
        <begin position="117"/>
        <end position="149"/>
    </location>
</feature>